<feature type="region of interest" description="Disordered" evidence="14">
    <location>
        <begin position="268"/>
        <end position="291"/>
    </location>
</feature>
<comment type="catalytic activity">
    <reaction evidence="12">
        <text>small RNA 3'-end nucleotide + S-adenosyl-L-methionine = small RNA 3'-end 2'-O-methylnucleotide + S-adenosyl-L-homocysteine + H(+)</text>
        <dbReference type="Rhea" id="RHEA:37887"/>
        <dbReference type="Rhea" id="RHEA-COMP:10415"/>
        <dbReference type="Rhea" id="RHEA-COMP:10416"/>
        <dbReference type="ChEBI" id="CHEBI:15378"/>
        <dbReference type="ChEBI" id="CHEBI:57856"/>
        <dbReference type="ChEBI" id="CHEBI:59789"/>
        <dbReference type="ChEBI" id="CHEBI:74896"/>
        <dbReference type="ChEBI" id="CHEBI:74898"/>
        <dbReference type="EC" id="2.1.1.386"/>
    </reaction>
</comment>
<feature type="region of interest" description="Disordered" evidence="14">
    <location>
        <begin position="786"/>
        <end position="854"/>
    </location>
</feature>
<feature type="compositionally biased region" description="Basic and acidic residues" evidence="14">
    <location>
        <begin position="831"/>
        <end position="854"/>
    </location>
</feature>
<evidence type="ECO:0000256" key="1">
    <source>
        <dbReference type="ARBA" id="ARBA00001946"/>
    </source>
</evidence>
<dbReference type="VEuPathDB" id="VectorBase:ASTEI02239"/>
<keyword evidence="16" id="KW-1185">Reference proteome</keyword>
<dbReference type="InterPro" id="IPR026610">
    <property type="entry name" value="Hen1"/>
</dbReference>
<comment type="similarity">
    <text evidence="2">Belongs to the methyltransferase superfamily. HEN1 family.</text>
</comment>
<dbReference type="EnsemblMetazoa" id="ASTEI02239-RA">
    <property type="protein sequence ID" value="ASTEI02239-PA"/>
    <property type="gene ID" value="ASTEI02239"/>
</dbReference>
<dbReference type="VEuPathDB" id="VectorBase:ASTEI20_043375"/>
<dbReference type="GO" id="GO:0090486">
    <property type="term" value="F:small RNA 2'-O-methyltransferase activity"/>
    <property type="evidence" value="ECO:0007669"/>
    <property type="project" value="UniProtKB-EC"/>
</dbReference>
<evidence type="ECO:0000256" key="4">
    <source>
        <dbReference type="ARBA" id="ARBA00022603"/>
    </source>
</evidence>
<feature type="region of interest" description="Disordered" evidence="14">
    <location>
        <begin position="546"/>
        <end position="597"/>
    </location>
</feature>
<evidence type="ECO:0000256" key="11">
    <source>
        <dbReference type="ARBA" id="ARBA00035025"/>
    </source>
</evidence>
<dbReference type="GO" id="GO:0005737">
    <property type="term" value="C:cytoplasm"/>
    <property type="evidence" value="ECO:0007669"/>
    <property type="project" value="TreeGrafter"/>
</dbReference>
<keyword evidence="9" id="KW-0694">RNA-binding</keyword>
<keyword evidence="13" id="KW-0175">Coiled coil</keyword>
<dbReference type="GO" id="GO:0003723">
    <property type="term" value="F:RNA binding"/>
    <property type="evidence" value="ECO:0007669"/>
    <property type="project" value="UniProtKB-KW"/>
</dbReference>
<dbReference type="Gene3D" id="3.40.50.150">
    <property type="entry name" value="Vaccinia Virus protein VP39"/>
    <property type="match status" value="2"/>
</dbReference>
<keyword evidence="4" id="KW-0489">Methyltransferase</keyword>
<evidence type="ECO:0000256" key="10">
    <source>
        <dbReference type="ARBA" id="ARBA00023158"/>
    </source>
</evidence>
<evidence type="ECO:0000256" key="7">
    <source>
        <dbReference type="ARBA" id="ARBA00022723"/>
    </source>
</evidence>
<evidence type="ECO:0000256" key="5">
    <source>
        <dbReference type="ARBA" id="ARBA00022679"/>
    </source>
</evidence>
<organism evidence="15 16">
    <name type="scientific">Anopheles stephensi</name>
    <name type="common">Indo-Pakistan malaria mosquito</name>
    <dbReference type="NCBI Taxonomy" id="30069"/>
    <lineage>
        <taxon>Eukaryota</taxon>
        <taxon>Metazoa</taxon>
        <taxon>Ecdysozoa</taxon>
        <taxon>Arthropoda</taxon>
        <taxon>Hexapoda</taxon>
        <taxon>Insecta</taxon>
        <taxon>Pterygota</taxon>
        <taxon>Neoptera</taxon>
        <taxon>Endopterygota</taxon>
        <taxon>Diptera</taxon>
        <taxon>Nematocera</taxon>
        <taxon>Culicoidea</taxon>
        <taxon>Culicidae</taxon>
        <taxon>Anophelinae</taxon>
        <taxon>Anopheles</taxon>
    </lineage>
</organism>
<feature type="region of interest" description="Disordered" evidence="14">
    <location>
        <begin position="929"/>
        <end position="986"/>
    </location>
</feature>
<evidence type="ECO:0000313" key="16">
    <source>
        <dbReference type="Proteomes" id="UP000076408"/>
    </source>
</evidence>
<dbReference type="PANTHER" id="PTHR21404">
    <property type="entry name" value="HEN1"/>
    <property type="match status" value="1"/>
</dbReference>
<keyword evidence="7" id="KW-0479">Metal-binding</keyword>
<evidence type="ECO:0000256" key="6">
    <source>
        <dbReference type="ARBA" id="ARBA00022691"/>
    </source>
</evidence>
<dbReference type="GO" id="GO:0030422">
    <property type="term" value="P:siRNA processing"/>
    <property type="evidence" value="ECO:0007669"/>
    <property type="project" value="TreeGrafter"/>
</dbReference>
<reference evidence="16" key="1">
    <citation type="journal article" date="2014" name="Genome Biol.">
        <title>Genome analysis of a major urban malaria vector mosquito, Anopheles stephensi.</title>
        <authorList>
            <person name="Jiang X."/>
            <person name="Peery A."/>
            <person name="Hall A.B."/>
            <person name="Sharma A."/>
            <person name="Chen X.G."/>
            <person name="Waterhouse R.M."/>
            <person name="Komissarov A."/>
            <person name="Riehle M.M."/>
            <person name="Shouche Y."/>
            <person name="Sharakhova M.V."/>
            <person name="Lawson D."/>
            <person name="Pakpour N."/>
            <person name="Arensburger P."/>
            <person name="Davidson V.L."/>
            <person name="Eiglmeier K."/>
            <person name="Emrich S."/>
            <person name="George P."/>
            <person name="Kennedy R.C."/>
            <person name="Mane S.P."/>
            <person name="Maslen G."/>
            <person name="Oringanje C."/>
            <person name="Qi Y."/>
            <person name="Settlage R."/>
            <person name="Tojo M."/>
            <person name="Tubio J.M."/>
            <person name="Unger M.F."/>
            <person name="Wang B."/>
            <person name="Vernick K.D."/>
            <person name="Ribeiro J.M."/>
            <person name="James A.A."/>
            <person name="Michel K."/>
            <person name="Riehle M.A."/>
            <person name="Luckhart S."/>
            <person name="Sharakhov I.V."/>
            <person name="Tu Z."/>
        </authorList>
    </citation>
    <scope>NUCLEOTIDE SEQUENCE [LARGE SCALE GENOMIC DNA]</scope>
    <source>
        <strain evidence="16">Indian</strain>
    </source>
</reference>
<dbReference type="STRING" id="30069.A0A182Y1A3"/>
<feature type="compositionally biased region" description="Basic and acidic residues" evidence="14">
    <location>
        <begin position="1885"/>
        <end position="1900"/>
    </location>
</feature>
<evidence type="ECO:0000313" key="15">
    <source>
        <dbReference type="EnsemblMetazoa" id="ASTEI02239-PA"/>
    </source>
</evidence>
<dbReference type="GO" id="GO:0005634">
    <property type="term" value="C:nucleus"/>
    <property type="evidence" value="ECO:0007669"/>
    <property type="project" value="TreeGrafter"/>
</dbReference>
<feature type="compositionally biased region" description="Polar residues" evidence="14">
    <location>
        <begin position="553"/>
        <end position="570"/>
    </location>
</feature>
<sequence>MEHIKVTANFSNSCFYDENHKIRFDPPVYEQRYGTILRLLELDYWKDSFKKIVEFGCAEMKFFRLLRSLPAVEKILEAGFIYNACNNIIRNGNMNELDLSVIASTIASTDKLVRQNKQQKEEIDLLREKIASLNDSALQIKTLYEQAEAKAARAKEELATCASKCSQLEEECREAESDKINANLILQERLAENERQHEKTVQRYQSLITDLTHYLSTPGPDLVDCGKKRDLKHLLSVLDALNLPADVKAFFQQAPLYRSKRRKERTKSAVLQDQGCQTSEVELRNHPPLPAKPTVRDCGTDAMPEAVVQQPAPPPPPPKTFCDKATMPSMSTITRATCTSAFIKRVDVGVNFPEELPKSVQDILRECARHPPMLLSPITGSVPLYASACTQTDQPVPEKPELVTSSTMTNLKNIRKRINYRKVEQQQQQQTASMAEQLVGKIKREDVAAAAASSASFAFVESHDTFGGTSMRSSFTIIWRLLGELVFALVSNSRRFDSQCCSMLNQQITNIREMLEADGRRESELMSTFFSNVRATVEAATGYGVKERGTTPPVVQTKPQSEDTNGTETVSKADGNETEQTGTISPVKSSASAPVEQPATVLDAPVDRIEQQLQMMEEADQELPTRVETNHEAIETVATVANVPKPLTSAPDERCPPPAAAVPCSSTPPPVPCVSSCYPPVSATATFVSPIKVKETNQLVKDQFKTPSQPPIGKRKLRAHRRTPDEPPQLPHASKRMRFDGQSNGGFLSEAERPTSPTIECSHEWDDWDEKFSSIMAHINGPLKASADIRPLSPINDPWAEAETPGTADSSATEPPTDGTVCEESAPSQMDETKLVEASKSEDNSPGHSLPLERRLSGADSIGEQESPVLPPGVESVVENRAPSDKDECPAEQSATVLPTALEDGEIGEELNQSFSSMGELVIDIDPVPNDGKESTTEWDSPMSPPAHETGCLSVVAPSSPTRPIACPTDSPLSPPLASDRGTSATVVPPPQRIPLFHVALHSHLRQQVQDRKEPIFTFIELHKAKGGQESTHQRHTGRFNAQDKQKLQQLSDILTRYLQCPDWSEQVVNETITAVLNCTQDVHLMSAALLELVVSCGDIMVNVLCSPPAPPLPLVQQKLILIVRHLGYGLEALEQVLLRDLDRRMFQLKGDPLPLTGLIALTFLYIGLEDSKPSETPWKREYSVRLYMFKCLYYFGYKGLPLVYYLLRAFPFALPKKGSAHYDNSDAMIATLRTILMNVNYAENIPGSPESALFRKRELLWLLRNTYGYQQGSPTYDELVVNLVEKIRANKLRNVAHALILVAKRNGFDWARLHIIQKRIYPLLNDYLKQFELLRATGAGSSTVGAGDAATGGGVGGDRTLDERIVACIFTIASIMKTQPSNEDASRVMQIFTTIVQLSEGNRAIQEEAIAGLIKFSRFGFVDIFQRLSSWNPDYPISDRIKLMLTTMVHRKPPHFWKQLLQNRIVDIDEKILHQSRNLVRPLLSDYLSPPVKPLTVEVWRGNIAEPHECLAGTDVVIGIEIIEHLHQPVLDRVPENVFGFIKPKVALFSTPNSEYNVLFDGLLANGFRHPDHKFEWSRGQFEEWAESICQRYPEYGVKYIGIGPAPVGSETVGCVSQLAVFVRRDFLDSLPQPAESRTGAEEVEISDPNEVDQRPGGGVAPTRSNAMYLEENGEIVLVQPLSEEAASEAQAGEEPAGHRCDADDIVTEERYREFNDVLDDLGDKDDECGGYGDEGDDEDDGGEDGVMFDMYIPEEEARAMRTRNDSGNFEEEELAEPGREYWLILSEVYPVAAPDNRTREQHIQDAAEYQLRRMRNFGEDFLAPEQDRYLIPVRTVLDCMNMELASIEEVRQALLRAGYNIGADETVVLPLEDEDGEYDSDEDRFGDHDADYDDRYPTWDETEEATASKGVVAMTLEDCDETWD</sequence>
<dbReference type="PANTHER" id="PTHR21404:SF3">
    <property type="entry name" value="SMALL RNA 2'-O-METHYLTRANSFERASE"/>
    <property type="match status" value="1"/>
</dbReference>
<feature type="compositionally biased region" description="Polar residues" evidence="14">
    <location>
        <begin position="269"/>
        <end position="280"/>
    </location>
</feature>
<keyword evidence="10" id="KW-0943">RNA-mediated gene silencing</keyword>
<keyword evidence="8" id="KW-0460">Magnesium</keyword>
<evidence type="ECO:0000256" key="14">
    <source>
        <dbReference type="SAM" id="MobiDB-lite"/>
    </source>
</evidence>
<name>A0A182Y1A3_ANOST</name>
<feature type="region of interest" description="Disordered" evidence="14">
    <location>
        <begin position="1721"/>
        <end position="1745"/>
    </location>
</feature>
<feature type="coiled-coil region" evidence="13">
    <location>
        <begin position="109"/>
        <end position="185"/>
    </location>
</feature>
<evidence type="ECO:0000256" key="2">
    <source>
        <dbReference type="ARBA" id="ARBA00009026"/>
    </source>
</evidence>
<protein>
    <recommendedName>
        <fullName evidence="3">Small RNA 2'-O-methyltransferase</fullName>
        <ecNumber evidence="11">2.1.1.386</ecNumber>
    </recommendedName>
</protein>
<evidence type="ECO:0000256" key="8">
    <source>
        <dbReference type="ARBA" id="ARBA00022842"/>
    </source>
</evidence>
<keyword evidence="6" id="KW-0949">S-adenosyl-L-methionine</keyword>
<evidence type="ECO:0000256" key="12">
    <source>
        <dbReference type="ARBA" id="ARBA00048418"/>
    </source>
</evidence>
<dbReference type="EC" id="2.1.1.386" evidence="11"/>
<feature type="region of interest" description="Disordered" evidence="14">
    <location>
        <begin position="1633"/>
        <end position="1665"/>
    </location>
</feature>
<dbReference type="VEuPathDB" id="VectorBase:ASTE009557"/>
<dbReference type="GO" id="GO:0046872">
    <property type="term" value="F:metal ion binding"/>
    <property type="evidence" value="ECO:0007669"/>
    <property type="project" value="UniProtKB-KW"/>
</dbReference>
<dbReference type="InterPro" id="IPR029063">
    <property type="entry name" value="SAM-dependent_MTases_sf"/>
</dbReference>
<feature type="compositionally biased region" description="Acidic residues" evidence="14">
    <location>
        <begin position="1643"/>
        <end position="1652"/>
    </location>
</feature>
<dbReference type="GO" id="GO:0034587">
    <property type="term" value="P:piRNA processing"/>
    <property type="evidence" value="ECO:0007669"/>
    <property type="project" value="TreeGrafter"/>
</dbReference>
<proteinExistence type="inferred from homology"/>
<dbReference type="Proteomes" id="UP000076408">
    <property type="component" value="Unassembled WGS sequence"/>
</dbReference>
<feature type="region of interest" description="Disordered" evidence="14">
    <location>
        <begin position="1877"/>
        <end position="1908"/>
    </location>
</feature>
<comment type="cofactor">
    <cofactor evidence="1">
        <name>Mg(2+)</name>
        <dbReference type="ChEBI" id="CHEBI:18420"/>
    </cofactor>
</comment>
<feature type="region of interest" description="Disordered" evidence="14">
    <location>
        <begin position="704"/>
        <end position="761"/>
    </location>
</feature>
<evidence type="ECO:0000256" key="9">
    <source>
        <dbReference type="ARBA" id="ARBA00022884"/>
    </source>
</evidence>
<dbReference type="OMA" id="FNMANCD"/>
<feature type="compositionally biased region" description="Polar residues" evidence="14">
    <location>
        <begin position="578"/>
        <end position="592"/>
    </location>
</feature>
<keyword evidence="5" id="KW-0808">Transferase</keyword>
<evidence type="ECO:0000256" key="3">
    <source>
        <dbReference type="ARBA" id="ARBA00021330"/>
    </source>
</evidence>
<evidence type="ECO:0000256" key="13">
    <source>
        <dbReference type="SAM" id="Coils"/>
    </source>
</evidence>
<dbReference type="GO" id="GO:0001510">
    <property type="term" value="P:RNA methylation"/>
    <property type="evidence" value="ECO:0007669"/>
    <property type="project" value="InterPro"/>
</dbReference>
<reference evidence="15" key="2">
    <citation type="submission" date="2020-05" db="UniProtKB">
        <authorList>
            <consortium name="EnsemblMetazoa"/>
        </authorList>
    </citation>
    <scope>IDENTIFICATION</scope>
    <source>
        <strain evidence="15">Indian</strain>
    </source>
</reference>
<accession>A0A182Y1A3</accession>